<gene>
    <name evidence="1" type="ORF">NH26_17885</name>
</gene>
<dbReference type="AlphaFoldDB" id="A0A1S1Z4B6"/>
<dbReference type="STRING" id="915059.NH26_17885"/>
<protein>
    <recommendedName>
        <fullName evidence="3">Lipoprotein</fullName>
    </recommendedName>
</protein>
<organism evidence="1 2">
    <name type="scientific">Flammeovirga pacifica</name>
    <dbReference type="NCBI Taxonomy" id="915059"/>
    <lineage>
        <taxon>Bacteria</taxon>
        <taxon>Pseudomonadati</taxon>
        <taxon>Bacteroidota</taxon>
        <taxon>Cytophagia</taxon>
        <taxon>Cytophagales</taxon>
        <taxon>Flammeovirgaceae</taxon>
        <taxon>Flammeovirga</taxon>
    </lineage>
</organism>
<accession>A0A1S1Z4B6</accession>
<comment type="caution">
    <text evidence="1">The sequence shown here is derived from an EMBL/GenBank/DDBJ whole genome shotgun (WGS) entry which is preliminary data.</text>
</comment>
<dbReference type="PROSITE" id="PS51257">
    <property type="entry name" value="PROKAR_LIPOPROTEIN"/>
    <property type="match status" value="1"/>
</dbReference>
<dbReference type="Proteomes" id="UP000179797">
    <property type="component" value="Unassembled WGS sequence"/>
</dbReference>
<dbReference type="EMBL" id="JRYR02000001">
    <property type="protein sequence ID" value="OHX68081.1"/>
    <property type="molecule type" value="Genomic_DNA"/>
</dbReference>
<reference evidence="1 2" key="1">
    <citation type="journal article" date="2012" name="Int. J. Syst. Evol. Microbiol.">
        <title>Flammeovirga pacifica sp. nov., isolated from deep-sea sediment.</title>
        <authorList>
            <person name="Xu H."/>
            <person name="Fu Y."/>
            <person name="Yang N."/>
            <person name="Ding Z."/>
            <person name="Lai Q."/>
            <person name="Zeng R."/>
        </authorList>
    </citation>
    <scope>NUCLEOTIDE SEQUENCE [LARGE SCALE GENOMIC DNA]</scope>
    <source>
        <strain evidence="2">DSM 24597 / LMG 26175 / WPAGA1</strain>
    </source>
</reference>
<evidence type="ECO:0000313" key="2">
    <source>
        <dbReference type="Proteomes" id="UP000179797"/>
    </source>
</evidence>
<keyword evidence="2" id="KW-1185">Reference proteome</keyword>
<evidence type="ECO:0008006" key="3">
    <source>
        <dbReference type="Google" id="ProtNLM"/>
    </source>
</evidence>
<sequence length="226" mass="26345">MGLVFLKSYLQHIISISLLLFLTGCFELQEKLEITESGKGDYSFTFDFSQSQDLFNIISTYKDKKNRRVFEPKKFEKPLHLLSKELNSLPGVYNCKTLLDSTRWRLGIRFAFVDINALNSALSKINLSKEEDVFIKLKRKKADWIQNINWMNIITSNLPSSEKSKSVMLEQIDSASYVYHWNLNRAIKTVKSYEIERMGSSELVFKGKIPSIDKAEYITQWNVKFK</sequence>
<name>A0A1S1Z4B6_FLAPC</name>
<evidence type="ECO:0000313" key="1">
    <source>
        <dbReference type="EMBL" id="OHX68081.1"/>
    </source>
</evidence>
<proteinExistence type="predicted"/>